<organism evidence="1 2">
    <name type="scientific">Actinokineospora alba</name>
    <dbReference type="NCBI Taxonomy" id="504798"/>
    <lineage>
        <taxon>Bacteria</taxon>
        <taxon>Bacillati</taxon>
        <taxon>Actinomycetota</taxon>
        <taxon>Actinomycetes</taxon>
        <taxon>Pseudonocardiales</taxon>
        <taxon>Pseudonocardiaceae</taxon>
        <taxon>Actinokineospora</taxon>
    </lineage>
</organism>
<proteinExistence type="predicted"/>
<reference evidence="2" key="1">
    <citation type="submission" date="2016-10" db="EMBL/GenBank/DDBJ databases">
        <authorList>
            <person name="Varghese N."/>
            <person name="Submissions S."/>
        </authorList>
    </citation>
    <scope>NUCLEOTIDE SEQUENCE [LARGE SCALE GENOMIC DNA]</scope>
    <source>
        <strain evidence="2">IBRC-M 10655</strain>
    </source>
</reference>
<dbReference type="InterPro" id="IPR015946">
    <property type="entry name" value="KH_dom-like_a/b"/>
</dbReference>
<dbReference type="OrthoDB" id="4864805at2"/>
<dbReference type="InterPro" id="IPR036102">
    <property type="entry name" value="OsmC/Ohrsf"/>
</dbReference>
<dbReference type="AlphaFoldDB" id="A0A1H0JZR4"/>
<keyword evidence="2" id="KW-1185">Reference proteome</keyword>
<dbReference type="EMBL" id="FNJB01000003">
    <property type="protein sequence ID" value="SDO49154.1"/>
    <property type="molecule type" value="Genomic_DNA"/>
</dbReference>
<dbReference type="RefSeq" id="WP_091372036.1">
    <property type="nucleotide sequence ID" value="NZ_FNDV01000002.1"/>
</dbReference>
<protein>
    <submittedName>
        <fullName evidence="1">Uncharacterized OsmC-related protein</fullName>
    </submittedName>
</protein>
<dbReference type="Pfam" id="PF02566">
    <property type="entry name" value="OsmC"/>
    <property type="match status" value="1"/>
</dbReference>
<accession>A0A1H0JZR4</accession>
<sequence length="131" mass="13742">MTIDVERTGSHEFVARNDRGAEVKIGRVGQEGAFSPVELLLAAAAGCVAVTGEELVLRRAGEIPMRATAADVRPDGAHQLDGVDVTFDVDLSGLDADAQAEVRAVVTRAVEALCTVTRTLKQSSEVRLGIG</sequence>
<dbReference type="Proteomes" id="UP000199651">
    <property type="component" value="Unassembled WGS sequence"/>
</dbReference>
<evidence type="ECO:0000313" key="2">
    <source>
        <dbReference type="Proteomes" id="UP000199651"/>
    </source>
</evidence>
<name>A0A1H0JZR4_9PSEU</name>
<gene>
    <name evidence="1" type="ORF">SAMN05192558_103279</name>
</gene>
<dbReference type="InterPro" id="IPR003718">
    <property type="entry name" value="OsmC/Ohr_fam"/>
</dbReference>
<dbReference type="STRING" id="504798.SAMN05421871_102770"/>
<dbReference type="Gene3D" id="3.30.300.20">
    <property type="match status" value="1"/>
</dbReference>
<dbReference type="SUPFAM" id="SSF82784">
    <property type="entry name" value="OsmC-like"/>
    <property type="match status" value="1"/>
</dbReference>
<evidence type="ECO:0000313" key="1">
    <source>
        <dbReference type="EMBL" id="SDO49154.1"/>
    </source>
</evidence>